<comment type="caution">
    <text evidence="1">The sequence shown here is derived from an EMBL/GenBank/DDBJ whole genome shotgun (WGS) entry which is preliminary data.</text>
</comment>
<sequence>MTVYEVLKLCGGVIETLEKSGVRPSDHKYVALFEDYREAKQRGEKVCYIVACLAQQYGMSERNVYDVVKRLAADCKAASL</sequence>
<dbReference type="EMBL" id="RAZM01000012">
    <property type="protein sequence ID" value="RLT80900.1"/>
    <property type="molecule type" value="Genomic_DNA"/>
</dbReference>
<evidence type="ECO:0000313" key="1">
    <source>
        <dbReference type="EMBL" id="RLT80900.1"/>
    </source>
</evidence>
<proteinExistence type="predicted"/>
<dbReference type="AlphaFoldDB" id="A0A3L7Z259"/>
<dbReference type="RefSeq" id="WP_121765555.1">
    <property type="nucleotide sequence ID" value="NZ_RAZM01000012.1"/>
</dbReference>
<dbReference type="Proteomes" id="UP000267159">
    <property type="component" value="Unassembled WGS sequence"/>
</dbReference>
<reference evidence="1 2" key="1">
    <citation type="submission" date="2018-09" db="EMBL/GenBank/DDBJ databases">
        <title>Murine metabolic-syndrome-specific gut microbial biobank.</title>
        <authorList>
            <person name="Liu C."/>
        </authorList>
    </citation>
    <scope>NUCLEOTIDE SEQUENCE [LARGE SCALE GENOMIC DNA]</scope>
    <source>
        <strain evidence="1 2">0.1X-D8-26</strain>
    </source>
</reference>
<organism evidence="1 2">
    <name type="scientific">Bacteroides acidifaciens</name>
    <dbReference type="NCBI Taxonomy" id="85831"/>
    <lineage>
        <taxon>Bacteria</taxon>
        <taxon>Pseudomonadati</taxon>
        <taxon>Bacteroidota</taxon>
        <taxon>Bacteroidia</taxon>
        <taxon>Bacteroidales</taxon>
        <taxon>Bacteroidaceae</taxon>
        <taxon>Bacteroides</taxon>
    </lineage>
</organism>
<name>A0A3L7Z259_9BACE</name>
<protein>
    <recommendedName>
        <fullName evidence="3">Mor transcription activator domain-containing protein</fullName>
    </recommendedName>
</protein>
<gene>
    <name evidence="1" type="ORF">D7Y07_05810</name>
</gene>
<evidence type="ECO:0000313" key="2">
    <source>
        <dbReference type="Proteomes" id="UP000267159"/>
    </source>
</evidence>
<evidence type="ECO:0008006" key="3">
    <source>
        <dbReference type="Google" id="ProtNLM"/>
    </source>
</evidence>
<accession>A0A3L7Z259</accession>